<protein>
    <recommendedName>
        <fullName evidence="1">Heterokaryon incompatibility domain-containing protein</fullName>
    </recommendedName>
</protein>
<evidence type="ECO:0000313" key="3">
    <source>
        <dbReference type="Proteomes" id="UP001166286"/>
    </source>
</evidence>
<reference evidence="2" key="1">
    <citation type="submission" date="2023-03" db="EMBL/GenBank/DDBJ databases">
        <title>Complete genome of Cladonia borealis.</title>
        <authorList>
            <person name="Park H."/>
        </authorList>
    </citation>
    <scope>NUCLEOTIDE SEQUENCE</scope>
    <source>
        <strain evidence="2">ANT050790</strain>
    </source>
</reference>
<gene>
    <name evidence="2" type="ORF">JMJ35_009424</name>
</gene>
<evidence type="ECO:0000259" key="1">
    <source>
        <dbReference type="Pfam" id="PF06985"/>
    </source>
</evidence>
<comment type="caution">
    <text evidence="2">The sequence shown here is derived from an EMBL/GenBank/DDBJ whole genome shotgun (WGS) entry which is preliminary data.</text>
</comment>
<dbReference type="InterPro" id="IPR052895">
    <property type="entry name" value="HetReg/Transcr_Mod"/>
</dbReference>
<dbReference type="Pfam" id="PF06985">
    <property type="entry name" value="HET"/>
    <property type="match status" value="1"/>
</dbReference>
<dbReference type="PANTHER" id="PTHR24148">
    <property type="entry name" value="ANKYRIN REPEAT DOMAIN-CONTAINING PROTEIN 39 HOMOLOG-RELATED"/>
    <property type="match status" value="1"/>
</dbReference>
<proteinExistence type="predicted"/>
<accession>A0AA39QUL1</accession>
<dbReference type="Pfam" id="PF26639">
    <property type="entry name" value="Het-6_barrel"/>
    <property type="match status" value="1"/>
</dbReference>
<dbReference type="Proteomes" id="UP001166286">
    <property type="component" value="Unassembled WGS sequence"/>
</dbReference>
<sequence>MALMQVYNENPEDEPVFMLKIERDEPPLQKFHYKPLSDPRNFRILYIEPGAPGSRICGSLHESRLGDGVTYLALSYVWGSPQIVAYVMVENCYSLVTENLYAALQHLRSEQEPLYIWIDQICINQEDQEERSQQVMLMQEIFSKSVQVLCWLGKDTQPYEEGLLYILKLLAHTNYLDAQLDDNLVGRVVEFTNSHDVDEILPSLSALYENRWFLRSWTFQEAVCNSDTGIITSFVGITLEILISFTQLLMENDTIRLLLPLSYESYRATRQLMVMSQYRTSNQDQKLLQLAHSTRDRGATDLRDRLYSLISIAASNDQQAFTPHYGHSTARVYTEFASSVIQESNRLDILEYIGSPVGDLGESDLKDLPSWVPDWSLGWFPLLSSTALAKPYAASKVPDKVGEIQESELIAYGMKADKISTIASESYWPGPDQSEIECLAQAFRTIEEITEMVSLSNLSIIVSEKQQTSRIILKEQQGWCEALIDSQLRKEGSDKEKLLAQVALYIDVLNHRLVGQGRLIPKECLTDPEVQESFSTIHRQFERMTHAGRNFCTTKAGRLGWASKRAMEGDIVALLYGSTVPILLRPRQDGKYECLEACYIHGMMDGEVVEEEMIANGIPDDEMEDETKWKQYAPMERFVIV</sequence>
<keyword evidence="3" id="KW-1185">Reference proteome</keyword>
<evidence type="ECO:0000313" key="2">
    <source>
        <dbReference type="EMBL" id="KAK0508340.1"/>
    </source>
</evidence>
<name>A0AA39QUL1_9LECA</name>
<dbReference type="InterPro" id="IPR010730">
    <property type="entry name" value="HET"/>
</dbReference>
<dbReference type="PANTHER" id="PTHR24148:SF64">
    <property type="entry name" value="HETEROKARYON INCOMPATIBILITY DOMAIN-CONTAINING PROTEIN"/>
    <property type="match status" value="1"/>
</dbReference>
<organism evidence="2 3">
    <name type="scientific">Cladonia borealis</name>
    <dbReference type="NCBI Taxonomy" id="184061"/>
    <lineage>
        <taxon>Eukaryota</taxon>
        <taxon>Fungi</taxon>
        <taxon>Dikarya</taxon>
        <taxon>Ascomycota</taxon>
        <taxon>Pezizomycotina</taxon>
        <taxon>Lecanoromycetes</taxon>
        <taxon>OSLEUM clade</taxon>
        <taxon>Lecanoromycetidae</taxon>
        <taxon>Lecanorales</taxon>
        <taxon>Lecanorineae</taxon>
        <taxon>Cladoniaceae</taxon>
        <taxon>Cladonia</taxon>
    </lineage>
</organism>
<dbReference type="EMBL" id="JAFEKC020000021">
    <property type="protein sequence ID" value="KAK0508340.1"/>
    <property type="molecule type" value="Genomic_DNA"/>
</dbReference>
<feature type="domain" description="Heterokaryon incompatibility" evidence="1">
    <location>
        <begin position="71"/>
        <end position="221"/>
    </location>
</feature>
<dbReference type="AlphaFoldDB" id="A0AA39QUL1"/>